<gene>
    <name evidence="11" type="primary">UTS2</name>
</gene>
<dbReference type="GO" id="GO:0097746">
    <property type="term" value="P:blood vessel diameter maintenance"/>
    <property type="evidence" value="ECO:0007669"/>
    <property type="project" value="InterPro"/>
</dbReference>
<evidence type="ECO:0000256" key="4">
    <source>
        <dbReference type="ARBA" id="ARBA00022685"/>
    </source>
</evidence>
<evidence type="ECO:0000313" key="11">
    <source>
        <dbReference type="RefSeq" id="XP_033778787.1"/>
    </source>
</evidence>
<evidence type="ECO:0000256" key="5">
    <source>
        <dbReference type="ARBA" id="ARBA00022702"/>
    </source>
</evidence>
<evidence type="ECO:0000256" key="3">
    <source>
        <dbReference type="ARBA" id="ARBA00022525"/>
    </source>
</evidence>
<evidence type="ECO:0000256" key="1">
    <source>
        <dbReference type="ARBA" id="ARBA00004613"/>
    </source>
</evidence>
<name>A0A6P8NR58_GEOSA</name>
<dbReference type="PANTHER" id="PTHR14447">
    <property type="entry name" value="UROTENSIN 2"/>
    <property type="match status" value="1"/>
</dbReference>
<dbReference type="Proteomes" id="UP000515159">
    <property type="component" value="Chromosome 15"/>
</dbReference>
<dbReference type="PROSITE" id="PS00984">
    <property type="entry name" value="UROTENSIN_II"/>
    <property type="match status" value="1"/>
</dbReference>
<dbReference type="GO" id="GO:0008217">
    <property type="term" value="P:regulation of blood pressure"/>
    <property type="evidence" value="ECO:0007669"/>
    <property type="project" value="InterPro"/>
</dbReference>
<accession>A0A6P8NR58</accession>
<evidence type="ECO:0000256" key="2">
    <source>
        <dbReference type="ARBA" id="ARBA00006719"/>
    </source>
</evidence>
<keyword evidence="7" id="KW-1015">Disulfide bond</keyword>
<feature type="signal peptide" evidence="9">
    <location>
        <begin position="1"/>
        <end position="20"/>
    </location>
</feature>
<dbReference type="Pfam" id="PF02083">
    <property type="entry name" value="Urotensin_II"/>
    <property type="match status" value="1"/>
</dbReference>
<evidence type="ECO:0000256" key="6">
    <source>
        <dbReference type="ARBA" id="ARBA00022729"/>
    </source>
</evidence>
<protein>
    <submittedName>
        <fullName evidence="11">Urotensin-2 isoform X1</fullName>
    </submittedName>
</protein>
<proteinExistence type="inferred from homology"/>
<dbReference type="AlphaFoldDB" id="A0A6P8NR58"/>
<keyword evidence="10" id="KW-1185">Reference proteome</keyword>
<keyword evidence="6 9" id="KW-0732">Signal</keyword>
<evidence type="ECO:0000256" key="9">
    <source>
        <dbReference type="SAM" id="SignalP"/>
    </source>
</evidence>
<reference evidence="11" key="1">
    <citation type="submission" date="2025-08" db="UniProtKB">
        <authorList>
            <consortium name="RefSeq"/>
        </authorList>
    </citation>
    <scope>IDENTIFICATION</scope>
</reference>
<keyword evidence="4" id="KW-0165">Cleavage on pair of basic residues</keyword>
<evidence type="ECO:0000256" key="7">
    <source>
        <dbReference type="ARBA" id="ARBA00023157"/>
    </source>
</evidence>
<comment type="similarity">
    <text evidence="2 8">Belongs to the urotensin-2 family.</text>
</comment>
<dbReference type="InParanoid" id="A0A6P8NR58"/>
<dbReference type="KEGG" id="gsh:117349430"/>
<organism evidence="10 11">
    <name type="scientific">Geotrypetes seraphini</name>
    <name type="common">Gaboon caecilian</name>
    <name type="synonym">Caecilia seraphini</name>
    <dbReference type="NCBI Taxonomy" id="260995"/>
    <lineage>
        <taxon>Eukaryota</taxon>
        <taxon>Metazoa</taxon>
        <taxon>Chordata</taxon>
        <taxon>Craniata</taxon>
        <taxon>Vertebrata</taxon>
        <taxon>Euteleostomi</taxon>
        <taxon>Amphibia</taxon>
        <taxon>Gymnophiona</taxon>
        <taxon>Geotrypetes</taxon>
    </lineage>
</organism>
<dbReference type="GeneID" id="117349430"/>
<comment type="subcellular location">
    <subcellularLocation>
        <location evidence="1 8">Secreted</location>
    </subcellularLocation>
</comment>
<dbReference type="PANTHER" id="PTHR14447:SF0">
    <property type="entry name" value="UROTENSIN-2"/>
    <property type="match status" value="1"/>
</dbReference>
<dbReference type="GO" id="GO:0005576">
    <property type="term" value="C:extracellular region"/>
    <property type="evidence" value="ECO:0007669"/>
    <property type="project" value="UniProtKB-SubCell"/>
</dbReference>
<dbReference type="InterPro" id="IPR001483">
    <property type="entry name" value="Urotensin_II"/>
</dbReference>
<keyword evidence="3" id="KW-0964">Secreted</keyword>
<evidence type="ECO:0000256" key="8">
    <source>
        <dbReference type="RuleBase" id="RU000636"/>
    </source>
</evidence>
<dbReference type="OrthoDB" id="8894951at2759"/>
<keyword evidence="5 8" id="KW-0372">Hormone</keyword>
<dbReference type="GO" id="GO:0005179">
    <property type="term" value="F:hormone activity"/>
    <property type="evidence" value="ECO:0007669"/>
    <property type="project" value="UniProtKB-KW"/>
</dbReference>
<dbReference type="CTD" id="10911"/>
<dbReference type="FunCoup" id="A0A6P8NR58">
    <property type="interactions" value="382"/>
</dbReference>
<evidence type="ECO:0000313" key="10">
    <source>
        <dbReference type="Proteomes" id="UP000515159"/>
    </source>
</evidence>
<sequence length="129" mass="14637">MHKLLLFSLIFTSFSSPVLSLPLLDSSEVSYQFPGSRAKLEELSSLERTYLLQNMPAFLDKQSLGGEADEFLSKEGLGLSSYNPRESVKEALYGKHPRSSALSFLLAKDRKQYRKRGEKASDCFWKYCV</sequence>
<feature type="chain" id="PRO_5027932406" evidence="9">
    <location>
        <begin position="21"/>
        <end position="129"/>
    </location>
</feature>
<dbReference type="RefSeq" id="XP_033778787.1">
    <property type="nucleotide sequence ID" value="XM_033922896.1"/>
</dbReference>